<keyword evidence="4 15" id="KW-0001">2Fe-2S</keyword>
<feature type="domain" description="Dihydroxy-acid/6-phosphogluconate dehydratase C-terminal" evidence="17">
    <location>
        <begin position="360"/>
        <end position="551"/>
    </location>
</feature>
<feature type="modified residue" description="N6-carboxylysine" evidence="15">
    <location>
        <position position="123"/>
    </location>
</feature>
<evidence type="ECO:0000256" key="4">
    <source>
        <dbReference type="ARBA" id="ARBA00022714"/>
    </source>
</evidence>
<dbReference type="InterPro" id="IPR020558">
    <property type="entry name" value="DiOHA_6PGluconate_deHydtase_CS"/>
</dbReference>
<dbReference type="EMBL" id="PNHP01000004">
    <property type="protein sequence ID" value="PMC81162.1"/>
    <property type="molecule type" value="Genomic_DNA"/>
</dbReference>
<evidence type="ECO:0000256" key="2">
    <source>
        <dbReference type="ARBA" id="ARBA00006486"/>
    </source>
</evidence>
<evidence type="ECO:0000256" key="11">
    <source>
        <dbReference type="ARBA" id="ARBA00029304"/>
    </source>
</evidence>
<dbReference type="UniPathway" id="UPA00049">
    <property type="reaction ID" value="UER00061"/>
</dbReference>
<evidence type="ECO:0000256" key="7">
    <source>
        <dbReference type="ARBA" id="ARBA00023004"/>
    </source>
</evidence>
<evidence type="ECO:0000313" key="18">
    <source>
        <dbReference type="EMBL" id="PMC81162.1"/>
    </source>
</evidence>
<comment type="similarity">
    <text evidence="2 15">Belongs to the IlvD/Edd family.</text>
</comment>
<keyword evidence="9 15" id="KW-0456">Lyase</keyword>
<dbReference type="FunFam" id="3.50.30.80:FF:000001">
    <property type="entry name" value="Dihydroxy-acid dehydratase"/>
    <property type="match status" value="1"/>
</dbReference>
<reference evidence="18 19" key="1">
    <citation type="submission" date="2017-09" db="EMBL/GenBank/DDBJ databases">
        <title>Bacterial strain isolated from the female urinary microbiota.</title>
        <authorList>
            <person name="Thomas-White K."/>
            <person name="Kumar N."/>
            <person name="Forster S."/>
            <person name="Putonti C."/>
            <person name="Lawley T."/>
            <person name="Wolfe A.J."/>
        </authorList>
    </citation>
    <scope>NUCLEOTIDE SEQUENCE [LARGE SCALE GENOMIC DNA]</scope>
    <source>
        <strain evidence="18 19">UMB0204</strain>
    </source>
</reference>
<dbReference type="Proteomes" id="UP000235658">
    <property type="component" value="Unassembled WGS sequence"/>
</dbReference>
<dbReference type="GO" id="GO:0005829">
    <property type="term" value="C:cytosol"/>
    <property type="evidence" value="ECO:0007669"/>
    <property type="project" value="TreeGrafter"/>
</dbReference>
<evidence type="ECO:0000256" key="1">
    <source>
        <dbReference type="ARBA" id="ARBA00001946"/>
    </source>
</evidence>
<feature type="binding site" description="via carbamate group" evidence="15">
    <location>
        <position position="123"/>
    </location>
    <ligand>
        <name>Mg(2+)</name>
        <dbReference type="ChEBI" id="CHEBI:18420"/>
    </ligand>
</feature>
<gene>
    <name evidence="15 18" type="primary">ilvD</name>
    <name evidence="18" type="ORF">CJ192_06510</name>
</gene>
<proteinExistence type="inferred from homology"/>
<organism evidence="18 19">
    <name type="scientific">Anaerococcus hydrogenalis</name>
    <dbReference type="NCBI Taxonomy" id="33029"/>
    <lineage>
        <taxon>Bacteria</taxon>
        <taxon>Bacillati</taxon>
        <taxon>Bacillota</taxon>
        <taxon>Tissierellia</taxon>
        <taxon>Tissierellales</taxon>
        <taxon>Peptoniphilaceae</taxon>
        <taxon>Anaerococcus</taxon>
    </lineage>
</organism>
<dbReference type="PANTHER" id="PTHR43661">
    <property type="entry name" value="D-XYLONATE DEHYDRATASE"/>
    <property type="match status" value="1"/>
</dbReference>
<dbReference type="InterPro" id="IPR037237">
    <property type="entry name" value="IlvD/EDD_N"/>
</dbReference>
<comment type="catalytic activity">
    <reaction evidence="11">
        <text>(2R)-2,3-dihydroxy-3-methylbutanoate = 3-methyl-2-oxobutanoate + H2O</text>
        <dbReference type="Rhea" id="RHEA:24809"/>
        <dbReference type="ChEBI" id="CHEBI:11851"/>
        <dbReference type="ChEBI" id="CHEBI:15377"/>
        <dbReference type="ChEBI" id="CHEBI:49072"/>
        <dbReference type="EC" id="4.2.1.9"/>
    </reaction>
    <physiologicalReaction direction="left-to-right" evidence="11">
        <dbReference type="Rhea" id="RHEA:24810"/>
    </physiologicalReaction>
</comment>
<dbReference type="GO" id="GO:0009097">
    <property type="term" value="P:isoleucine biosynthetic process"/>
    <property type="evidence" value="ECO:0007669"/>
    <property type="project" value="UniProtKB-UniRule"/>
</dbReference>
<evidence type="ECO:0000256" key="14">
    <source>
        <dbReference type="ARBA" id="ARBA00029490"/>
    </source>
</evidence>
<dbReference type="GO" id="GO:0000287">
    <property type="term" value="F:magnesium ion binding"/>
    <property type="evidence" value="ECO:0007669"/>
    <property type="project" value="UniProtKB-UniRule"/>
</dbReference>
<comment type="cofactor">
    <cofactor evidence="1 15">
        <name>Mg(2+)</name>
        <dbReference type="ChEBI" id="CHEBI:18420"/>
    </cofactor>
</comment>
<dbReference type="Gene3D" id="3.50.30.80">
    <property type="entry name" value="IlvD/EDD C-terminal domain-like"/>
    <property type="match status" value="1"/>
</dbReference>
<dbReference type="GO" id="GO:0004160">
    <property type="term" value="F:dihydroxy-acid dehydratase activity"/>
    <property type="evidence" value="ECO:0007669"/>
    <property type="project" value="UniProtKB-UniRule"/>
</dbReference>
<evidence type="ECO:0000256" key="13">
    <source>
        <dbReference type="ARBA" id="ARBA00029437"/>
    </source>
</evidence>
<dbReference type="GO" id="GO:0051537">
    <property type="term" value="F:2 iron, 2 sulfur cluster binding"/>
    <property type="evidence" value="ECO:0007669"/>
    <property type="project" value="UniProtKB-UniRule"/>
</dbReference>
<dbReference type="RefSeq" id="WP_102198210.1">
    <property type="nucleotide sequence ID" value="NZ_CAUPDS010000003.1"/>
</dbReference>
<feature type="binding site" evidence="15">
    <location>
        <position position="80"/>
    </location>
    <ligand>
        <name>Mg(2+)</name>
        <dbReference type="ChEBI" id="CHEBI:18420"/>
    </ligand>
</feature>
<feature type="binding site" evidence="15">
    <location>
        <position position="444"/>
    </location>
    <ligand>
        <name>Mg(2+)</name>
        <dbReference type="ChEBI" id="CHEBI:18420"/>
    </ligand>
</feature>
<comment type="catalytic activity">
    <reaction evidence="15">
        <text>(2R,3R)-2,3-dihydroxy-3-methylpentanoate = (S)-3-methyl-2-oxopentanoate + H2O</text>
        <dbReference type="Rhea" id="RHEA:27694"/>
        <dbReference type="ChEBI" id="CHEBI:15377"/>
        <dbReference type="ChEBI" id="CHEBI:35146"/>
        <dbReference type="ChEBI" id="CHEBI:49258"/>
        <dbReference type="EC" id="4.2.1.9"/>
    </reaction>
</comment>
<evidence type="ECO:0000256" key="12">
    <source>
        <dbReference type="ARBA" id="ARBA00029436"/>
    </source>
</evidence>
<comment type="pathway">
    <text evidence="12 15">Amino-acid biosynthesis; L-valine biosynthesis; L-valine from pyruvate: step 3/4.</text>
</comment>
<dbReference type="UniPathway" id="UPA00047">
    <property type="reaction ID" value="UER00057"/>
</dbReference>
<evidence type="ECO:0000256" key="6">
    <source>
        <dbReference type="ARBA" id="ARBA00022842"/>
    </source>
</evidence>
<dbReference type="SUPFAM" id="SSF143975">
    <property type="entry name" value="IlvD/EDD N-terminal domain-like"/>
    <property type="match status" value="1"/>
</dbReference>
<keyword evidence="10 15" id="KW-0100">Branched-chain amino acid biosynthesis</keyword>
<dbReference type="InterPro" id="IPR000581">
    <property type="entry name" value="ILV_EDD_N"/>
</dbReference>
<keyword evidence="6 15" id="KW-0460">Magnesium</keyword>
<dbReference type="AlphaFoldDB" id="A0A2N6UHU7"/>
<dbReference type="PROSITE" id="PS00887">
    <property type="entry name" value="ILVD_EDD_2"/>
    <property type="match status" value="1"/>
</dbReference>
<evidence type="ECO:0000259" key="16">
    <source>
        <dbReference type="Pfam" id="PF00920"/>
    </source>
</evidence>
<dbReference type="NCBIfam" id="TIGR00110">
    <property type="entry name" value="ilvD"/>
    <property type="match status" value="1"/>
</dbReference>
<evidence type="ECO:0000256" key="5">
    <source>
        <dbReference type="ARBA" id="ARBA00022723"/>
    </source>
</evidence>
<feature type="domain" description="Dihydroxy-acid/6-phosphogluconate dehydratase N-terminal" evidence="16">
    <location>
        <begin position="33"/>
        <end position="350"/>
    </location>
</feature>
<dbReference type="InterPro" id="IPR004404">
    <property type="entry name" value="DihydroxyA_deHydtase"/>
</dbReference>
<name>A0A2N6UHU7_9FIRM</name>
<keyword evidence="8 15" id="KW-0411">Iron-sulfur</keyword>
<dbReference type="NCBIfam" id="NF002068">
    <property type="entry name" value="PRK00911.1"/>
    <property type="match status" value="1"/>
</dbReference>
<dbReference type="InterPro" id="IPR042096">
    <property type="entry name" value="Dihydro-acid_dehy_C"/>
</dbReference>
<dbReference type="Pfam" id="PF24877">
    <property type="entry name" value="ILV_EDD_C"/>
    <property type="match status" value="1"/>
</dbReference>
<evidence type="ECO:0000256" key="9">
    <source>
        <dbReference type="ARBA" id="ARBA00023239"/>
    </source>
</evidence>
<dbReference type="PANTHER" id="PTHR43661:SF3">
    <property type="entry name" value="D-XYLONATE DEHYDRATASE YAGF-RELATED"/>
    <property type="match status" value="1"/>
</dbReference>
<dbReference type="GeneID" id="84578833"/>
<evidence type="ECO:0000256" key="8">
    <source>
        <dbReference type="ARBA" id="ARBA00023014"/>
    </source>
</evidence>
<evidence type="ECO:0000259" key="17">
    <source>
        <dbReference type="Pfam" id="PF24877"/>
    </source>
</evidence>
<accession>A0A2N6UHU7</accession>
<keyword evidence="3 15" id="KW-0028">Amino-acid biosynthesis</keyword>
<comment type="caution">
    <text evidence="18">The sequence shown here is derived from an EMBL/GenBank/DDBJ whole genome shotgun (WGS) entry which is preliminary data.</text>
</comment>
<comment type="caution">
    <text evidence="15">Lacks conserved residue(s) required for the propagation of feature annotation.</text>
</comment>
<evidence type="ECO:0000256" key="3">
    <source>
        <dbReference type="ARBA" id="ARBA00022605"/>
    </source>
</evidence>
<comment type="function">
    <text evidence="15">Functions in the biosynthesis of branched-chain amino acids. Catalyzes the dehydration of (2R,3R)-2,3-dihydroxy-3-methylpentanoate (2,3-dihydroxy-3-methylvalerate) into 2-oxo-3-methylpentanoate (2-oxo-3-methylvalerate) and of (2R)-2,3-dihydroxy-3-methylbutanoate (2,3-dihydroxyisovalerate) into 2-oxo-3-methylbutanoate (2-oxoisovalerate), the penultimate precursor to L-isoleucine and L-valine, respectively.</text>
</comment>
<evidence type="ECO:0000313" key="19">
    <source>
        <dbReference type="Proteomes" id="UP000235658"/>
    </source>
</evidence>
<feature type="active site" description="Proton acceptor" evidence="15">
    <location>
        <position position="470"/>
    </location>
</feature>
<dbReference type="Pfam" id="PF00920">
    <property type="entry name" value="ILVD_EDD_N"/>
    <property type="match status" value="1"/>
</dbReference>
<dbReference type="HAMAP" id="MF_00012">
    <property type="entry name" value="IlvD"/>
    <property type="match status" value="1"/>
</dbReference>
<keyword evidence="5 15" id="KW-0479">Metal-binding</keyword>
<comment type="subunit">
    <text evidence="15">Homodimer.</text>
</comment>
<keyword evidence="7 15" id="KW-0408">Iron</keyword>
<feature type="binding site" evidence="15">
    <location>
        <position position="122"/>
    </location>
    <ligand>
        <name>Mg(2+)</name>
        <dbReference type="ChEBI" id="CHEBI:18420"/>
    </ligand>
</feature>
<evidence type="ECO:0000256" key="10">
    <source>
        <dbReference type="ARBA" id="ARBA00023304"/>
    </source>
</evidence>
<comment type="cofactor">
    <cofactor evidence="15">
        <name>[2Fe-2S] cluster</name>
        <dbReference type="ChEBI" id="CHEBI:190135"/>
    </cofactor>
    <text evidence="15">Binds 1 [2Fe-2S] cluster per subunit. This cluster acts as a Lewis acid cofactor.</text>
</comment>
<dbReference type="EC" id="4.2.1.9" evidence="14 15"/>
<dbReference type="SUPFAM" id="SSF52016">
    <property type="entry name" value="LeuD/IlvD-like"/>
    <property type="match status" value="1"/>
</dbReference>
<comment type="pathway">
    <text evidence="13 15">Amino-acid biosynthesis; L-isoleucine biosynthesis; L-isoleucine from 2-oxobutanoate: step 3/4.</text>
</comment>
<sequence>MRLESDKVLRGVERAPNRSLFYALGYTKKQLERPLVGIISAYSEIVPGHMYLDKVSESVKIGILMNGGTPITIPSIGVCDGIAMGHLGMKYSLPSRELIADSVETMAIAHGLDALVLVPNCDKIVPGMIMGALRLNLPTILVSGGPMLAGKNKGKELSLSSAFEAVGANKANMISDDDLYEIEKSVCPTCGSCAGMYTANSMNCLSEAIGLSLKGNGTTPAVYSERYRLAKETGFQIMELLKKDIRIKDIITEKSIKNALACDMALGCSTNTVLHLLAIASEAELDVDLNLFNQISEKVPNLCHLAPAGDHHMEDLYLSGGISAVQKELSKKDLLELEVLTVSGKNLGENIKNAQVKNKNVIRDIENSYSKVGGLVILFGNIAPKGAVVKRSAVDDSMLVHKGPARVFNSEDTAIKAIYSGEIKKGDVVVIRYEGPKGGPGMREMLNPTSALCGMGLDKSVALITDGRFSGASRGASIGHVSPEASLKGPIGIIEEGDMIKIDIPAYSINLEISDEEFEKRMEKFTPLETNKVKGWLSRYRRLVTSSDKGAVLK</sequence>
<dbReference type="GO" id="GO:0009099">
    <property type="term" value="P:L-valine biosynthetic process"/>
    <property type="evidence" value="ECO:0007669"/>
    <property type="project" value="UniProtKB-UniRule"/>
</dbReference>
<protein>
    <recommendedName>
        <fullName evidence="14 15">Dihydroxy-acid dehydratase</fullName>
        <shortName evidence="15">DAD</shortName>
        <ecNumber evidence="14 15">4.2.1.9</ecNumber>
    </recommendedName>
</protein>
<dbReference type="PROSITE" id="PS00886">
    <property type="entry name" value="ILVD_EDD_1"/>
    <property type="match status" value="1"/>
</dbReference>
<evidence type="ECO:0000256" key="15">
    <source>
        <dbReference type="HAMAP-Rule" id="MF_00012"/>
    </source>
</evidence>
<dbReference type="InterPro" id="IPR056740">
    <property type="entry name" value="ILV_EDD_C"/>
</dbReference>